<name>A0A7R9WQ20_9STRA</name>
<organism evidence="3">
    <name type="scientific">Craspedostauros australis</name>
    <dbReference type="NCBI Taxonomy" id="1486917"/>
    <lineage>
        <taxon>Eukaryota</taxon>
        <taxon>Sar</taxon>
        <taxon>Stramenopiles</taxon>
        <taxon>Ochrophyta</taxon>
        <taxon>Bacillariophyta</taxon>
        <taxon>Bacillariophyceae</taxon>
        <taxon>Bacillariophycidae</taxon>
        <taxon>Naviculales</taxon>
        <taxon>Naviculaceae</taxon>
        <taxon>Craspedostauros</taxon>
    </lineage>
</organism>
<dbReference type="PANTHER" id="PTHR43215">
    <property type="entry name" value="RADIAL SPOKE HEAD 1 HOMOLOG"/>
    <property type="match status" value="1"/>
</dbReference>
<dbReference type="Gene3D" id="2.20.110.10">
    <property type="entry name" value="Histone H3 K4-specific methyltransferase SET7/9 N-terminal domain"/>
    <property type="match status" value="3"/>
</dbReference>
<evidence type="ECO:0008006" key="4">
    <source>
        <dbReference type="Google" id="ProtNLM"/>
    </source>
</evidence>
<proteinExistence type="predicted"/>
<feature type="region of interest" description="Disordered" evidence="2">
    <location>
        <begin position="247"/>
        <end position="288"/>
    </location>
</feature>
<dbReference type="Pfam" id="PF02493">
    <property type="entry name" value="MORN"/>
    <property type="match status" value="6"/>
</dbReference>
<dbReference type="EMBL" id="HBEF01006169">
    <property type="protein sequence ID" value="CAD8331716.1"/>
    <property type="molecule type" value="Transcribed_RNA"/>
</dbReference>
<feature type="compositionally biased region" description="Acidic residues" evidence="2">
    <location>
        <begin position="253"/>
        <end position="280"/>
    </location>
</feature>
<sequence>MPEGQQELESKTLLLSLDIMQRPIEPQDLDDDRIMVNDMEYDDDETGLRMKYSGMLSEESGKPCGHGKLQYLDRPSQQKRNPKHLKDLAKNHDFQLRWYKGQFVHGVKNGFGQSCYWSGATYKGFFSQNMKNGHGTLDFPDGRRFEGLFEKNVKLEGTMMYEDGSTYSGKFAHGVRHGSNGTYRFGNSALVYVGDFRKDQIEGQGTLTWPNGGKYVGAWKNGVRHGHGTEYRADGSLMRSGKWENGSLIEPEKFDEEPDAQSYEYDEAESNYDSDSDEESYELRPSDI</sequence>
<dbReference type="AlphaFoldDB" id="A0A7R9WQ20"/>
<dbReference type="InterPro" id="IPR003409">
    <property type="entry name" value="MORN"/>
</dbReference>
<keyword evidence="1" id="KW-0677">Repeat</keyword>
<evidence type="ECO:0000313" key="3">
    <source>
        <dbReference type="EMBL" id="CAD8331716.1"/>
    </source>
</evidence>
<protein>
    <recommendedName>
        <fullName evidence="4">MORN repeat-containing protein 5</fullName>
    </recommendedName>
</protein>
<evidence type="ECO:0000256" key="1">
    <source>
        <dbReference type="ARBA" id="ARBA00022737"/>
    </source>
</evidence>
<dbReference type="PANTHER" id="PTHR43215:SF14">
    <property type="entry name" value="RADIAL SPOKE HEAD 1 HOMOLOG"/>
    <property type="match status" value="1"/>
</dbReference>
<gene>
    <name evidence="3" type="ORF">CAUS1442_LOCUS3815</name>
</gene>
<dbReference type="SMART" id="SM00698">
    <property type="entry name" value="MORN"/>
    <property type="match status" value="5"/>
</dbReference>
<reference evidence="3" key="1">
    <citation type="submission" date="2021-01" db="EMBL/GenBank/DDBJ databases">
        <authorList>
            <person name="Corre E."/>
            <person name="Pelletier E."/>
            <person name="Niang G."/>
            <person name="Scheremetjew M."/>
            <person name="Finn R."/>
            <person name="Kale V."/>
            <person name="Holt S."/>
            <person name="Cochrane G."/>
            <person name="Meng A."/>
            <person name="Brown T."/>
            <person name="Cohen L."/>
        </authorList>
    </citation>
    <scope>NUCLEOTIDE SEQUENCE</scope>
    <source>
        <strain evidence="3">CCMP3328</strain>
    </source>
</reference>
<dbReference type="SUPFAM" id="SSF82185">
    <property type="entry name" value="Histone H3 K4-specific methyltransferase SET7/9 N-terminal domain"/>
    <property type="match status" value="1"/>
</dbReference>
<evidence type="ECO:0000256" key="2">
    <source>
        <dbReference type="SAM" id="MobiDB-lite"/>
    </source>
</evidence>
<accession>A0A7R9WQ20</accession>